<feature type="transmembrane region" description="Helical" evidence="7">
    <location>
        <begin position="153"/>
        <end position="169"/>
    </location>
</feature>
<dbReference type="AlphaFoldDB" id="A0A3D8R3Q4"/>
<dbReference type="Gene3D" id="1.20.1250.20">
    <property type="entry name" value="MFS general substrate transporter like domains"/>
    <property type="match status" value="1"/>
</dbReference>
<feature type="transmembrane region" description="Helical" evidence="7">
    <location>
        <begin position="475"/>
        <end position="496"/>
    </location>
</feature>
<keyword evidence="4 7" id="KW-1133">Transmembrane helix</keyword>
<evidence type="ECO:0000256" key="7">
    <source>
        <dbReference type="SAM" id="Phobius"/>
    </source>
</evidence>
<comment type="subcellular location">
    <subcellularLocation>
        <location evidence="1">Membrane</location>
        <topology evidence="1">Multi-pass membrane protein</topology>
    </subcellularLocation>
</comment>
<protein>
    <recommendedName>
        <fullName evidence="10">Major facilitator superfamily (MFS) profile domain-containing protein</fullName>
    </recommendedName>
</protein>
<proteinExistence type="inferred from homology"/>
<evidence type="ECO:0000256" key="5">
    <source>
        <dbReference type="ARBA" id="ARBA00023136"/>
    </source>
</evidence>
<gene>
    <name evidence="8" type="ORF">BP5796_09339</name>
</gene>
<feature type="transmembrane region" description="Helical" evidence="7">
    <location>
        <begin position="249"/>
        <end position="272"/>
    </location>
</feature>
<dbReference type="InterPro" id="IPR011701">
    <property type="entry name" value="MFS"/>
</dbReference>
<sequence>MASQQHKTDDNIAIQAAVVQTIEDVPIDPAPVIKNGVIVSSATKPPARDLRLAWLYIFDWYPSHYSEEEKNLVKKQDRIILPLIVLIARIAACFFIKWLDQSNITNAYNSGMKEDLNIKGVEYNLFSTFYNIGYLVLEIPSMMIISRPKLSRFYLPICETLWSIITFIQCRNNSSHMIFGIRFLMGLFETPAATGSLYVLASWYRSDEVFKRAGVWYISSNIGAAFGGYMQAAAYAALDGKLGMAGWRWVFIVDGIISFPIAIAGFFLFPGLPTSPRIWWLRESEQKLAQARMQSDGVRKSAKIGKRMLKRVFFHWHFYFAVVTYVSFQCTTWVGGQMGLWVKSTHNYSVELINILPTGTQLLAIVAGILIPSFAMVYPIWMPFTFAGIILLFCNICLRIWNIPIGLKFASWFLLGFNSCMTPIIFPFVHLIMKDDNEAKSFTTGAMMTIGWAFFSWYNVVVFPTPESPRFTRGFTASICLIVIYISLFLTGYLLWQRDIRRGLYKHAIEEEENQETINQKVEQTSIELPHAKDRK</sequence>
<feature type="transmembrane region" description="Helical" evidence="7">
    <location>
        <begin position="316"/>
        <end position="335"/>
    </location>
</feature>
<keyword evidence="2" id="KW-0813">Transport</keyword>
<dbReference type="PANTHER" id="PTHR43791">
    <property type="entry name" value="PERMEASE-RELATED"/>
    <property type="match status" value="1"/>
</dbReference>
<name>A0A3D8R3Q4_9HELO</name>
<dbReference type="GO" id="GO:0016020">
    <property type="term" value="C:membrane"/>
    <property type="evidence" value="ECO:0007669"/>
    <property type="project" value="UniProtKB-SubCell"/>
</dbReference>
<dbReference type="OrthoDB" id="6132182at2759"/>
<keyword evidence="9" id="KW-1185">Reference proteome</keyword>
<comment type="similarity">
    <text evidence="6">Belongs to the major facilitator superfamily. Allantoate permease family.</text>
</comment>
<dbReference type="GO" id="GO:0022857">
    <property type="term" value="F:transmembrane transporter activity"/>
    <property type="evidence" value="ECO:0007669"/>
    <property type="project" value="InterPro"/>
</dbReference>
<dbReference type="InterPro" id="IPR036259">
    <property type="entry name" value="MFS_trans_sf"/>
</dbReference>
<feature type="transmembrane region" description="Helical" evidence="7">
    <location>
        <begin position="409"/>
        <end position="433"/>
    </location>
</feature>
<evidence type="ECO:0000256" key="2">
    <source>
        <dbReference type="ARBA" id="ARBA00022448"/>
    </source>
</evidence>
<dbReference type="FunFam" id="1.20.1250.20:FF:000065">
    <property type="entry name" value="Putative MFS pantothenate transporter"/>
    <property type="match status" value="1"/>
</dbReference>
<evidence type="ECO:0000313" key="9">
    <source>
        <dbReference type="Proteomes" id="UP000256328"/>
    </source>
</evidence>
<feature type="transmembrane region" description="Helical" evidence="7">
    <location>
        <begin position="181"/>
        <end position="203"/>
    </location>
</feature>
<evidence type="ECO:0000256" key="6">
    <source>
        <dbReference type="ARBA" id="ARBA00037968"/>
    </source>
</evidence>
<dbReference type="SUPFAM" id="SSF103473">
    <property type="entry name" value="MFS general substrate transporter"/>
    <property type="match status" value="1"/>
</dbReference>
<feature type="transmembrane region" description="Helical" evidence="7">
    <location>
        <begin position="79"/>
        <end position="99"/>
    </location>
</feature>
<evidence type="ECO:0000256" key="1">
    <source>
        <dbReference type="ARBA" id="ARBA00004141"/>
    </source>
</evidence>
<feature type="transmembrane region" description="Helical" evidence="7">
    <location>
        <begin position="355"/>
        <end position="377"/>
    </location>
</feature>
<feature type="transmembrane region" description="Helical" evidence="7">
    <location>
        <begin position="384"/>
        <end position="403"/>
    </location>
</feature>
<keyword evidence="5 7" id="KW-0472">Membrane</keyword>
<dbReference type="Pfam" id="PF07690">
    <property type="entry name" value="MFS_1"/>
    <property type="match status" value="1"/>
</dbReference>
<feature type="transmembrane region" description="Helical" evidence="7">
    <location>
        <begin position="215"/>
        <end position="237"/>
    </location>
</feature>
<evidence type="ECO:0008006" key="10">
    <source>
        <dbReference type="Google" id="ProtNLM"/>
    </source>
</evidence>
<dbReference type="Proteomes" id="UP000256328">
    <property type="component" value="Unassembled WGS sequence"/>
</dbReference>
<evidence type="ECO:0000313" key="8">
    <source>
        <dbReference type="EMBL" id="RDW68682.1"/>
    </source>
</evidence>
<reference evidence="8 9" key="1">
    <citation type="journal article" date="2018" name="IMA Fungus">
        <title>IMA Genome-F 9: Draft genome sequence of Annulohypoxylon stygium, Aspergillus mulundensis, Berkeleyomyces basicola (syn. Thielaviopsis basicola), Ceratocystis smalleyi, two Cercospora beticola strains, Coleophoma cylindrospora, Fusarium fracticaudum, Phialophora cf. hyalina, and Morchella septimelata.</title>
        <authorList>
            <person name="Wingfield B.D."/>
            <person name="Bills G.F."/>
            <person name="Dong Y."/>
            <person name="Huang W."/>
            <person name="Nel W.J."/>
            <person name="Swalarsk-Parry B.S."/>
            <person name="Vaghefi N."/>
            <person name="Wilken P.M."/>
            <person name="An Z."/>
            <person name="de Beer Z.W."/>
            <person name="De Vos L."/>
            <person name="Chen L."/>
            <person name="Duong T.A."/>
            <person name="Gao Y."/>
            <person name="Hammerbacher A."/>
            <person name="Kikkert J.R."/>
            <person name="Li Y."/>
            <person name="Li H."/>
            <person name="Li K."/>
            <person name="Li Q."/>
            <person name="Liu X."/>
            <person name="Ma X."/>
            <person name="Naidoo K."/>
            <person name="Pethybridge S.J."/>
            <person name="Sun J."/>
            <person name="Steenkamp E.T."/>
            <person name="van der Nest M.A."/>
            <person name="van Wyk S."/>
            <person name="Wingfield M.J."/>
            <person name="Xiong C."/>
            <person name="Yue Q."/>
            <person name="Zhang X."/>
        </authorList>
    </citation>
    <scope>NUCLEOTIDE SEQUENCE [LARGE SCALE GENOMIC DNA]</scope>
    <source>
        <strain evidence="8 9">BP5796</strain>
    </source>
</reference>
<evidence type="ECO:0000256" key="3">
    <source>
        <dbReference type="ARBA" id="ARBA00022692"/>
    </source>
</evidence>
<keyword evidence="3 7" id="KW-0812">Transmembrane</keyword>
<feature type="transmembrane region" description="Helical" evidence="7">
    <location>
        <begin position="445"/>
        <end position="463"/>
    </location>
</feature>
<evidence type="ECO:0000256" key="4">
    <source>
        <dbReference type="ARBA" id="ARBA00022989"/>
    </source>
</evidence>
<comment type="caution">
    <text evidence="8">The sequence shown here is derived from an EMBL/GenBank/DDBJ whole genome shotgun (WGS) entry which is preliminary data.</text>
</comment>
<dbReference type="PANTHER" id="PTHR43791:SF28">
    <property type="entry name" value="MAJOR FACILITATOR SUPERFAMILY (MFS) PROFILE DOMAIN-CONTAINING PROTEIN"/>
    <property type="match status" value="1"/>
</dbReference>
<accession>A0A3D8R3Q4</accession>
<dbReference type="EMBL" id="PDLN01000013">
    <property type="protein sequence ID" value="RDW68682.1"/>
    <property type="molecule type" value="Genomic_DNA"/>
</dbReference>
<organism evidence="8 9">
    <name type="scientific">Coleophoma crateriformis</name>
    <dbReference type="NCBI Taxonomy" id="565419"/>
    <lineage>
        <taxon>Eukaryota</taxon>
        <taxon>Fungi</taxon>
        <taxon>Dikarya</taxon>
        <taxon>Ascomycota</taxon>
        <taxon>Pezizomycotina</taxon>
        <taxon>Leotiomycetes</taxon>
        <taxon>Helotiales</taxon>
        <taxon>Dermateaceae</taxon>
        <taxon>Coleophoma</taxon>
    </lineage>
</organism>